<dbReference type="Pfam" id="PF03137">
    <property type="entry name" value="OATP"/>
    <property type="match status" value="1"/>
</dbReference>
<dbReference type="PANTHER" id="PTHR11388:SF76">
    <property type="entry name" value="SOLUTE CARRIER ORGANIC ANION TRANSPORTER FAMILY MEMBER"/>
    <property type="match status" value="1"/>
</dbReference>
<feature type="transmembrane region" description="Helical" evidence="7">
    <location>
        <begin position="903"/>
        <end position="922"/>
    </location>
</feature>
<evidence type="ECO:0000313" key="11">
    <source>
        <dbReference type="Proteomes" id="UP000192578"/>
    </source>
</evidence>
<keyword evidence="5 7" id="KW-0472">Membrane</keyword>
<dbReference type="EMBL" id="MTYJ01000006">
    <property type="protein sequence ID" value="OQV24617.1"/>
    <property type="molecule type" value="Genomic_DNA"/>
</dbReference>
<dbReference type="SUPFAM" id="SSF54160">
    <property type="entry name" value="Chromo domain-like"/>
    <property type="match status" value="1"/>
</dbReference>
<dbReference type="InterPro" id="IPR016197">
    <property type="entry name" value="Chromo-like_dom_sf"/>
</dbReference>
<keyword evidence="3 7" id="KW-0812">Transmembrane</keyword>
<dbReference type="InterPro" id="IPR002350">
    <property type="entry name" value="Kazal_dom"/>
</dbReference>
<evidence type="ECO:0000256" key="1">
    <source>
        <dbReference type="ARBA" id="ARBA00004651"/>
    </source>
</evidence>
<comment type="subcellular location">
    <subcellularLocation>
        <location evidence="1">Cell membrane</location>
        <topology evidence="1">Multi-pass membrane protein</topology>
    </subcellularLocation>
</comment>
<accession>A0A1W0XAS3</accession>
<dbReference type="PROSITE" id="PS50013">
    <property type="entry name" value="CHROMO_2"/>
    <property type="match status" value="1"/>
</dbReference>
<reference evidence="11" key="1">
    <citation type="submission" date="2017-01" db="EMBL/GenBank/DDBJ databases">
        <title>Comparative genomics of anhydrobiosis in the tardigrade Hypsibius dujardini.</title>
        <authorList>
            <person name="Yoshida Y."/>
            <person name="Koutsovoulos G."/>
            <person name="Laetsch D."/>
            <person name="Stevens L."/>
            <person name="Kumar S."/>
            <person name="Horikawa D."/>
            <person name="Ishino K."/>
            <person name="Komine S."/>
            <person name="Tomita M."/>
            <person name="Blaxter M."/>
            <person name="Arakawa K."/>
        </authorList>
    </citation>
    <scope>NUCLEOTIDE SEQUENCE [LARGE SCALE GENOMIC DNA]</scope>
    <source>
        <strain evidence="11">Z151</strain>
    </source>
</reference>
<protein>
    <recommendedName>
        <fullName evidence="12">Chromo domain-containing protein</fullName>
    </recommendedName>
</protein>
<evidence type="ECO:0000256" key="3">
    <source>
        <dbReference type="ARBA" id="ARBA00022692"/>
    </source>
</evidence>
<feature type="transmembrane region" description="Helical" evidence="7">
    <location>
        <begin position="806"/>
        <end position="829"/>
    </location>
</feature>
<dbReference type="OrthoDB" id="5062115at2759"/>
<feature type="transmembrane region" description="Helical" evidence="7">
    <location>
        <begin position="612"/>
        <end position="635"/>
    </location>
</feature>
<evidence type="ECO:0000256" key="4">
    <source>
        <dbReference type="ARBA" id="ARBA00022989"/>
    </source>
</evidence>
<feature type="domain" description="Chromo" evidence="8">
    <location>
        <begin position="299"/>
        <end position="358"/>
    </location>
</feature>
<dbReference type="AlphaFoldDB" id="A0A1W0XAS3"/>
<dbReference type="SMART" id="SM00298">
    <property type="entry name" value="CHROMO"/>
    <property type="match status" value="1"/>
</dbReference>
<dbReference type="InterPro" id="IPR004156">
    <property type="entry name" value="OATP"/>
</dbReference>
<dbReference type="InterPro" id="IPR023780">
    <property type="entry name" value="Chromo_domain"/>
</dbReference>
<evidence type="ECO:0000259" key="8">
    <source>
        <dbReference type="PROSITE" id="PS50013"/>
    </source>
</evidence>
<gene>
    <name evidence="10" type="ORF">BV898_01677</name>
</gene>
<feature type="compositionally biased region" description="Low complexity" evidence="6">
    <location>
        <begin position="117"/>
        <end position="133"/>
    </location>
</feature>
<feature type="transmembrane region" description="Helical" evidence="7">
    <location>
        <begin position="850"/>
        <end position="871"/>
    </location>
</feature>
<keyword evidence="2" id="KW-1003">Cell membrane</keyword>
<evidence type="ECO:0000256" key="7">
    <source>
        <dbReference type="SAM" id="Phobius"/>
    </source>
</evidence>
<feature type="domain" description="Kazal-like" evidence="9">
    <location>
        <begin position="725"/>
        <end position="778"/>
    </location>
</feature>
<dbReference type="CDD" id="cd00024">
    <property type="entry name" value="CD_CSD"/>
    <property type="match status" value="1"/>
</dbReference>
<feature type="compositionally biased region" description="Basic residues" evidence="6">
    <location>
        <begin position="140"/>
        <end position="152"/>
    </location>
</feature>
<evidence type="ECO:0000313" key="10">
    <source>
        <dbReference type="EMBL" id="OQV24617.1"/>
    </source>
</evidence>
<dbReference type="GO" id="GO:0016323">
    <property type="term" value="C:basolateral plasma membrane"/>
    <property type="evidence" value="ECO:0007669"/>
    <property type="project" value="TreeGrafter"/>
</dbReference>
<feature type="transmembrane region" description="Helical" evidence="7">
    <location>
        <begin position="647"/>
        <end position="670"/>
    </location>
</feature>
<comment type="caution">
    <text evidence="10">The sequence shown here is derived from an EMBL/GenBank/DDBJ whole genome shotgun (WGS) entry which is preliminary data.</text>
</comment>
<dbReference type="GO" id="GO:0043252">
    <property type="term" value="P:sodium-independent organic anion transport"/>
    <property type="evidence" value="ECO:0007669"/>
    <property type="project" value="TreeGrafter"/>
</dbReference>
<name>A0A1W0XAS3_HYPEX</name>
<sequence length="960" mass="103401">MSNTFVGTIESLGESRLVRQICLRLIGFEDSVWVNEEDVAALGATGSTADYPAVLDSSHIGMEDLLFLGEPAPFGDGARSVKQLPSTGGNSGMRVGFENVSLRKNNLERRFDLHSLSTGSMSSSDCSSKSALSTATPSKNKGKLSKLQHRRQSSSDVKRRTGTQSEYKPKQTRDGYQRSALKGWECRAKRATSIGKMRGGSTKTAAHNESTRFAKSPAAAMPSVNGNVRRNLVGSTEFPIGSTESGRFDGIWSVRRNPVGSTEFGRFDGIRLIRRNSVGSTESVASADPDGLEDDDSVYEVERVLGSLKCGKDVYYLIKWVGYEESFNTWEGSWGLSAAREAVDDFITEHGKANAAEPKIMSPEGILIGFTISAQVGLEKQLHLNGSLTGVVLSAIPGGLFIGLVIAILFMPHHKPVWMAGSVQLCGIFSVLTVVALAGAGRSDSADLAGAGQSESADLAGNSSAVLLCDEGFLNGTIANATTKHPVDMSDKSAAFTVGFLLFLTGFTAALPVIVATDRIAISNGILVFLVSLGPFSGFLIGSSSSDYSDSAEAYVVGLIVFGMIVVGLIVETIPKGSINTQLTVAQDRLPGSNVIMKNFGRTVRQILRNPAFLCLSATLILDILLTTCYVFVLPRYLEVQFDIKPGIANIAVALGLLMPLGLGTLMVSAGGQYLRLTASQLRITALGSVGLSCFGYLIFVFLGCGGAEFDHERQLMVYQNPAKFVVENICNHKCDCFRAEHFFQPVCHAETHVTFASPCLAGCMRWDAKRQAFGDCHCVENQAKDDQLPAPTTWVTEGPCSRNCAISFAAFVFIGCLFHIHAGFPVTVIMGELPSLFIDNEWLVVAKRLLLLLVISLSVLPAFIVSGLFLDSNCLLWDADPSRLNNSPACAVHDGNRLRVQLHVTLLLGKMLLTGSYYLTFRYLSRPAQTTDNPEEESTVYYKSVLATSTLDLIAEADE</sequence>
<dbReference type="Gene3D" id="2.40.50.40">
    <property type="match status" value="1"/>
</dbReference>
<feature type="region of interest" description="Disordered" evidence="6">
    <location>
        <begin position="117"/>
        <end position="177"/>
    </location>
</feature>
<feature type="transmembrane region" description="Helical" evidence="7">
    <location>
        <begin position="682"/>
        <end position="703"/>
    </location>
</feature>
<keyword evidence="11" id="KW-1185">Reference proteome</keyword>
<evidence type="ECO:0000256" key="5">
    <source>
        <dbReference type="ARBA" id="ARBA00023136"/>
    </source>
</evidence>
<evidence type="ECO:0000256" key="2">
    <source>
        <dbReference type="ARBA" id="ARBA00022475"/>
    </source>
</evidence>
<proteinExistence type="predicted"/>
<feature type="transmembrane region" description="Helical" evidence="7">
    <location>
        <begin position="417"/>
        <end position="438"/>
    </location>
</feature>
<dbReference type="Proteomes" id="UP000192578">
    <property type="component" value="Unassembled WGS sequence"/>
</dbReference>
<feature type="compositionally biased region" description="Basic and acidic residues" evidence="6">
    <location>
        <begin position="167"/>
        <end position="176"/>
    </location>
</feature>
<evidence type="ECO:0008006" key="12">
    <source>
        <dbReference type="Google" id="ProtNLM"/>
    </source>
</evidence>
<feature type="transmembrane region" description="Helical" evidence="7">
    <location>
        <begin position="494"/>
        <end position="515"/>
    </location>
</feature>
<evidence type="ECO:0000259" key="9">
    <source>
        <dbReference type="PROSITE" id="PS51465"/>
    </source>
</evidence>
<evidence type="ECO:0000256" key="6">
    <source>
        <dbReference type="SAM" id="MobiDB-lite"/>
    </source>
</evidence>
<dbReference type="PANTHER" id="PTHR11388">
    <property type="entry name" value="ORGANIC ANION TRANSPORTER"/>
    <property type="match status" value="1"/>
</dbReference>
<feature type="transmembrane region" description="Helical" evidence="7">
    <location>
        <begin position="522"/>
        <end position="542"/>
    </location>
</feature>
<feature type="transmembrane region" description="Helical" evidence="7">
    <location>
        <begin position="388"/>
        <end position="410"/>
    </location>
</feature>
<dbReference type="GO" id="GO:0015347">
    <property type="term" value="F:sodium-independent organic anion transmembrane transporter activity"/>
    <property type="evidence" value="ECO:0007669"/>
    <property type="project" value="TreeGrafter"/>
</dbReference>
<feature type="transmembrane region" description="Helical" evidence="7">
    <location>
        <begin position="554"/>
        <end position="571"/>
    </location>
</feature>
<dbReference type="InterPro" id="IPR000953">
    <property type="entry name" value="Chromo/chromo_shadow_dom"/>
</dbReference>
<organism evidence="10 11">
    <name type="scientific">Hypsibius exemplaris</name>
    <name type="common">Freshwater tardigrade</name>
    <dbReference type="NCBI Taxonomy" id="2072580"/>
    <lineage>
        <taxon>Eukaryota</taxon>
        <taxon>Metazoa</taxon>
        <taxon>Ecdysozoa</taxon>
        <taxon>Tardigrada</taxon>
        <taxon>Eutardigrada</taxon>
        <taxon>Parachela</taxon>
        <taxon>Hypsibioidea</taxon>
        <taxon>Hypsibiidae</taxon>
        <taxon>Hypsibius</taxon>
    </lineage>
</organism>
<keyword evidence="4 7" id="KW-1133">Transmembrane helix</keyword>
<dbReference type="PROSITE" id="PS51465">
    <property type="entry name" value="KAZAL_2"/>
    <property type="match status" value="1"/>
</dbReference>
<dbReference type="Pfam" id="PF00385">
    <property type="entry name" value="Chromo"/>
    <property type="match status" value="1"/>
</dbReference>